<accession>A0A392VYP9</accession>
<organism evidence="2 3">
    <name type="scientific">Trifolium medium</name>
    <dbReference type="NCBI Taxonomy" id="97028"/>
    <lineage>
        <taxon>Eukaryota</taxon>
        <taxon>Viridiplantae</taxon>
        <taxon>Streptophyta</taxon>
        <taxon>Embryophyta</taxon>
        <taxon>Tracheophyta</taxon>
        <taxon>Spermatophyta</taxon>
        <taxon>Magnoliopsida</taxon>
        <taxon>eudicotyledons</taxon>
        <taxon>Gunneridae</taxon>
        <taxon>Pentapetalae</taxon>
        <taxon>rosids</taxon>
        <taxon>fabids</taxon>
        <taxon>Fabales</taxon>
        <taxon>Fabaceae</taxon>
        <taxon>Papilionoideae</taxon>
        <taxon>50 kb inversion clade</taxon>
        <taxon>NPAAA clade</taxon>
        <taxon>Hologalegina</taxon>
        <taxon>IRL clade</taxon>
        <taxon>Trifolieae</taxon>
        <taxon>Trifolium</taxon>
    </lineage>
</organism>
<feature type="region of interest" description="Disordered" evidence="1">
    <location>
        <begin position="1"/>
        <end position="34"/>
    </location>
</feature>
<keyword evidence="3" id="KW-1185">Reference proteome</keyword>
<dbReference type="EMBL" id="LXQA011319584">
    <property type="protein sequence ID" value="MCI93107.1"/>
    <property type="molecule type" value="Genomic_DNA"/>
</dbReference>
<evidence type="ECO:0000313" key="2">
    <source>
        <dbReference type="EMBL" id="MCI93107.1"/>
    </source>
</evidence>
<proteinExistence type="predicted"/>
<sequence length="34" mass="3378">PAHTTVPPAHATIPPAHRPIARRGTGAGPATKTA</sequence>
<feature type="non-terminal residue" evidence="2">
    <location>
        <position position="1"/>
    </location>
</feature>
<evidence type="ECO:0000313" key="3">
    <source>
        <dbReference type="Proteomes" id="UP000265520"/>
    </source>
</evidence>
<name>A0A392VYP9_9FABA</name>
<reference evidence="2 3" key="1">
    <citation type="journal article" date="2018" name="Front. Plant Sci.">
        <title>Red Clover (Trifolium pratense) and Zigzag Clover (T. medium) - A Picture of Genomic Similarities and Differences.</title>
        <authorList>
            <person name="Dluhosova J."/>
            <person name="Istvanek J."/>
            <person name="Nedelnik J."/>
            <person name="Repkova J."/>
        </authorList>
    </citation>
    <scope>NUCLEOTIDE SEQUENCE [LARGE SCALE GENOMIC DNA]</scope>
    <source>
        <strain evidence="3">cv. 10/8</strain>
        <tissue evidence="2">Leaf</tissue>
    </source>
</reference>
<comment type="caution">
    <text evidence="2">The sequence shown here is derived from an EMBL/GenBank/DDBJ whole genome shotgun (WGS) entry which is preliminary data.</text>
</comment>
<protein>
    <submittedName>
        <fullName evidence="2">Uncharacterized protein</fullName>
    </submittedName>
</protein>
<evidence type="ECO:0000256" key="1">
    <source>
        <dbReference type="SAM" id="MobiDB-lite"/>
    </source>
</evidence>
<dbReference type="AlphaFoldDB" id="A0A392VYP9"/>
<dbReference type="Proteomes" id="UP000265520">
    <property type="component" value="Unassembled WGS sequence"/>
</dbReference>